<dbReference type="GO" id="GO:0016740">
    <property type="term" value="F:transferase activity"/>
    <property type="evidence" value="ECO:0007669"/>
    <property type="project" value="UniProtKB-KW"/>
</dbReference>
<dbReference type="CDD" id="cd00158">
    <property type="entry name" value="RHOD"/>
    <property type="match status" value="1"/>
</dbReference>
<evidence type="ECO:0000256" key="1">
    <source>
        <dbReference type="SAM" id="SignalP"/>
    </source>
</evidence>
<dbReference type="STRING" id="686624.SAMN04488242_2323"/>
<evidence type="ECO:0000259" key="2">
    <source>
        <dbReference type="PROSITE" id="PS50206"/>
    </source>
</evidence>
<organism evidence="3 4">
    <name type="scientific">Tessaracoccus oleiagri</name>
    <dbReference type="NCBI Taxonomy" id="686624"/>
    <lineage>
        <taxon>Bacteria</taxon>
        <taxon>Bacillati</taxon>
        <taxon>Actinomycetota</taxon>
        <taxon>Actinomycetes</taxon>
        <taxon>Propionibacteriales</taxon>
        <taxon>Propionibacteriaceae</taxon>
        <taxon>Tessaracoccus</taxon>
    </lineage>
</organism>
<sequence>MNVTRSLIIGAAIALITATACNSTPGAGRAATAELDEQSIVLDVRTPAEYAEGHLDGARLLDLTGGQFEASLPELDPDAEYFVYCRSGNRSSQAVAMMERAGFTDVTNLGSVQQAADATGLPIVG</sequence>
<dbReference type="SMART" id="SM00450">
    <property type="entry name" value="RHOD"/>
    <property type="match status" value="1"/>
</dbReference>
<dbReference type="Pfam" id="PF00581">
    <property type="entry name" value="Rhodanese"/>
    <property type="match status" value="1"/>
</dbReference>
<dbReference type="RefSeq" id="WP_093252332.1">
    <property type="nucleotide sequence ID" value="NZ_FNGP01000004.1"/>
</dbReference>
<dbReference type="PANTHER" id="PTHR45431">
    <property type="entry name" value="RHODANESE-LIKE DOMAIN-CONTAINING PROTEIN 15, CHLOROPLASTIC"/>
    <property type="match status" value="1"/>
</dbReference>
<proteinExistence type="predicted"/>
<feature type="domain" description="Rhodanese" evidence="2">
    <location>
        <begin position="35"/>
        <end position="124"/>
    </location>
</feature>
<accession>A0A1G9LTE0</accession>
<dbReference type="InterPro" id="IPR001763">
    <property type="entry name" value="Rhodanese-like_dom"/>
</dbReference>
<dbReference type="PROSITE" id="PS50206">
    <property type="entry name" value="RHODANESE_3"/>
    <property type="match status" value="1"/>
</dbReference>
<dbReference type="PANTHER" id="PTHR45431:SF3">
    <property type="entry name" value="RHODANESE-LIKE DOMAIN-CONTAINING PROTEIN 15, CHLOROPLASTIC"/>
    <property type="match status" value="1"/>
</dbReference>
<feature type="signal peptide" evidence="1">
    <location>
        <begin position="1"/>
        <end position="22"/>
    </location>
</feature>
<protein>
    <submittedName>
        <fullName evidence="3">Rhodanese-related sulfurtransferase</fullName>
    </submittedName>
</protein>
<keyword evidence="4" id="KW-1185">Reference proteome</keyword>
<reference evidence="3 4" key="1">
    <citation type="submission" date="2016-10" db="EMBL/GenBank/DDBJ databases">
        <authorList>
            <person name="de Groot N.N."/>
        </authorList>
    </citation>
    <scope>NUCLEOTIDE SEQUENCE [LARGE SCALE GENOMIC DNA]</scope>
    <source>
        <strain evidence="3 4">CGMCC 1.9159</strain>
    </source>
</reference>
<dbReference type="InterPro" id="IPR052367">
    <property type="entry name" value="Thiosulfate_ST/Rhodanese-like"/>
</dbReference>
<dbReference type="OrthoDB" id="9800872at2"/>
<evidence type="ECO:0000313" key="4">
    <source>
        <dbReference type="Proteomes" id="UP000199475"/>
    </source>
</evidence>
<evidence type="ECO:0000313" key="3">
    <source>
        <dbReference type="EMBL" id="SDL65362.1"/>
    </source>
</evidence>
<name>A0A1G9LTE0_9ACTN</name>
<dbReference type="EMBL" id="FNGP01000004">
    <property type="protein sequence ID" value="SDL65362.1"/>
    <property type="molecule type" value="Genomic_DNA"/>
</dbReference>
<dbReference type="Gene3D" id="3.40.250.10">
    <property type="entry name" value="Rhodanese-like domain"/>
    <property type="match status" value="1"/>
</dbReference>
<dbReference type="Proteomes" id="UP000199475">
    <property type="component" value="Unassembled WGS sequence"/>
</dbReference>
<feature type="chain" id="PRO_5038610520" evidence="1">
    <location>
        <begin position="23"/>
        <end position="125"/>
    </location>
</feature>
<dbReference type="AlphaFoldDB" id="A0A1G9LTE0"/>
<dbReference type="InterPro" id="IPR036873">
    <property type="entry name" value="Rhodanese-like_dom_sf"/>
</dbReference>
<dbReference type="SUPFAM" id="SSF52821">
    <property type="entry name" value="Rhodanese/Cell cycle control phosphatase"/>
    <property type="match status" value="1"/>
</dbReference>
<keyword evidence="1" id="KW-0732">Signal</keyword>
<keyword evidence="3" id="KW-0808">Transferase</keyword>
<dbReference type="PROSITE" id="PS51257">
    <property type="entry name" value="PROKAR_LIPOPROTEIN"/>
    <property type="match status" value="1"/>
</dbReference>
<gene>
    <name evidence="3" type="ORF">SAMN04488242_2323</name>
</gene>